<dbReference type="AlphaFoldDB" id="A0A346PM14"/>
<reference evidence="5" key="1">
    <citation type="submission" date="2018-02" db="EMBL/GenBank/DDBJ databases">
        <title>Phenotypic and genomic properties of facultatively anaerobic sulfur-reducing natronoarchaea from hypersaline soda lakes.</title>
        <authorList>
            <person name="Sorokin D.Y."/>
            <person name="Kublanov I.V."/>
            <person name="Roman P."/>
            <person name="Sinninghe Damste J.S."/>
            <person name="Golyshin P.N."/>
            <person name="Rojo D."/>
            <person name="Ciordia S."/>
            <person name="Mena M.D.C."/>
            <person name="Ferrer M."/>
            <person name="Messina E."/>
            <person name="Smedile F."/>
            <person name="La Spada G."/>
            <person name="La Cono V."/>
            <person name="Yakimov M.M."/>
        </authorList>
    </citation>
    <scope>NUCLEOTIDE SEQUENCE [LARGE SCALE GENOMIC DNA]</scope>
    <source>
        <strain evidence="5">AArc-Mg</strain>
    </source>
</reference>
<evidence type="ECO:0000256" key="2">
    <source>
        <dbReference type="ARBA" id="ARBA00023163"/>
    </source>
</evidence>
<evidence type="ECO:0000313" key="4">
    <source>
        <dbReference type="EMBL" id="AXR80559.1"/>
    </source>
</evidence>
<evidence type="ECO:0000259" key="3">
    <source>
        <dbReference type="Pfam" id="PF04967"/>
    </source>
</evidence>
<dbReference type="EMBL" id="CP027033">
    <property type="protein sequence ID" value="AXR80559.1"/>
    <property type="molecule type" value="Genomic_DNA"/>
</dbReference>
<dbReference type="GeneID" id="37641017"/>
<dbReference type="InterPro" id="IPR007050">
    <property type="entry name" value="HTH_bacterioopsin"/>
</dbReference>
<dbReference type="Pfam" id="PF04967">
    <property type="entry name" value="HTH_10"/>
    <property type="match status" value="1"/>
</dbReference>
<gene>
    <name evidence="4" type="ORF">AArcMg_0536</name>
</gene>
<dbReference type="InterPro" id="IPR036388">
    <property type="entry name" value="WH-like_DNA-bd_sf"/>
</dbReference>
<dbReference type="PANTHER" id="PTHR34236:SF1">
    <property type="entry name" value="DIMETHYL SULFOXIDE REDUCTASE TRANSCRIPTIONAL ACTIVATOR"/>
    <property type="match status" value="1"/>
</dbReference>
<name>A0A346PM14_9EURY</name>
<protein>
    <submittedName>
        <fullName evidence="4">Bacterio-opsin activator domain-containing protein</fullName>
    </submittedName>
</protein>
<keyword evidence="1" id="KW-0805">Transcription regulation</keyword>
<sequence>MSLLAGFEAISPDLLLGQTLKSLPSLTLDVERQYALDPAHPIAFCWARCRDLERLERTLDDDGTVDAYERITRSEEWTLYRIRRSDSGVVNAYRRWVAAGGELLDCRGTDGRWVIEMRFPDRESFTRYHEFLQDEDVEVRLHRLAAGDGADHRRESDPLTESQREALVLAHESGFYDIPRETTLETIADALEISNQAVSERLRRGQSRLIEHHLF</sequence>
<feature type="domain" description="HTH bat-type" evidence="3">
    <location>
        <begin position="159"/>
        <end position="211"/>
    </location>
</feature>
<dbReference type="SUPFAM" id="SSF88659">
    <property type="entry name" value="Sigma3 and sigma4 domains of RNA polymerase sigma factors"/>
    <property type="match status" value="1"/>
</dbReference>
<organism evidence="4 5">
    <name type="scientific">Natrarchaeobaculum sulfurireducens</name>
    <dbReference type="NCBI Taxonomy" id="2044521"/>
    <lineage>
        <taxon>Archaea</taxon>
        <taxon>Methanobacteriati</taxon>
        <taxon>Methanobacteriota</taxon>
        <taxon>Stenosarchaea group</taxon>
        <taxon>Halobacteria</taxon>
        <taxon>Halobacteriales</taxon>
        <taxon>Natrialbaceae</taxon>
        <taxon>Natrarchaeobaculum</taxon>
    </lineage>
</organism>
<dbReference type="InterPro" id="IPR013324">
    <property type="entry name" value="RNA_pol_sigma_r3/r4-like"/>
</dbReference>
<dbReference type="OrthoDB" id="202021at2157"/>
<keyword evidence="2" id="KW-0804">Transcription</keyword>
<accession>A0A346PM14</accession>
<evidence type="ECO:0000256" key="1">
    <source>
        <dbReference type="ARBA" id="ARBA00023015"/>
    </source>
</evidence>
<dbReference type="Proteomes" id="UP000258613">
    <property type="component" value="Chromosome"/>
</dbReference>
<dbReference type="KEGG" id="nag:AArcMg_0536"/>
<keyword evidence="5" id="KW-1185">Reference proteome</keyword>
<evidence type="ECO:0000313" key="5">
    <source>
        <dbReference type="Proteomes" id="UP000258613"/>
    </source>
</evidence>
<dbReference type="RefSeq" id="WP_117367309.1">
    <property type="nucleotide sequence ID" value="NZ_CP027033.1"/>
</dbReference>
<dbReference type="PANTHER" id="PTHR34236">
    <property type="entry name" value="DIMETHYL SULFOXIDE REDUCTASE TRANSCRIPTIONAL ACTIVATOR"/>
    <property type="match status" value="1"/>
</dbReference>
<dbReference type="Gene3D" id="1.10.10.10">
    <property type="entry name" value="Winged helix-like DNA-binding domain superfamily/Winged helix DNA-binding domain"/>
    <property type="match status" value="1"/>
</dbReference>
<proteinExistence type="predicted"/>